<proteinExistence type="predicted"/>
<dbReference type="RefSeq" id="WP_348264675.1">
    <property type="nucleotide sequence ID" value="NZ_CP121196.1"/>
</dbReference>
<dbReference type="InterPro" id="IPR042217">
    <property type="entry name" value="T4SS_VirB10/TrbI"/>
</dbReference>
<protein>
    <submittedName>
        <fullName evidence="2">Uncharacterized protein</fullName>
    </submittedName>
</protein>
<dbReference type="AlphaFoldDB" id="A0AAU7DQD1"/>
<dbReference type="Gene3D" id="2.40.128.260">
    <property type="entry name" value="Type IV secretion system, VirB10/TraB/TrbI"/>
    <property type="match status" value="1"/>
</dbReference>
<name>A0AAU7DQD1_9BACT</name>
<feature type="chain" id="PRO_5043425507" evidence="1">
    <location>
        <begin position="27"/>
        <end position="456"/>
    </location>
</feature>
<dbReference type="EMBL" id="CP121196">
    <property type="protein sequence ID" value="XBH19458.1"/>
    <property type="molecule type" value="Genomic_DNA"/>
</dbReference>
<organism evidence="2">
    <name type="scientific">Telmatobacter sp. DSM 110680</name>
    <dbReference type="NCBI Taxonomy" id="3036704"/>
    <lineage>
        <taxon>Bacteria</taxon>
        <taxon>Pseudomonadati</taxon>
        <taxon>Acidobacteriota</taxon>
        <taxon>Terriglobia</taxon>
        <taxon>Terriglobales</taxon>
        <taxon>Acidobacteriaceae</taxon>
        <taxon>Telmatobacter</taxon>
    </lineage>
</organism>
<gene>
    <name evidence="2" type="ORF">P8935_09085</name>
</gene>
<evidence type="ECO:0000313" key="2">
    <source>
        <dbReference type="EMBL" id="XBH19458.1"/>
    </source>
</evidence>
<evidence type="ECO:0000256" key="1">
    <source>
        <dbReference type="SAM" id="SignalP"/>
    </source>
</evidence>
<keyword evidence="1" id="KW-0732">Signal</keyword>
<reference evidence="2" key="1">
    <citation type="submission" date="2023-03" db="EMBL/GenBank/DDBJ databases">
        <title>Edaphobacter sp.</title>
        <authorList>
            <person name="Huber K.J."/>
            <person name="Papendorf J."/>
            <person name="Pilke C."/>
            <person name="Bunk B."/>
            <person name="Sproeer C."/>
            <person name="Pester M."/>
        </authorList>
    </citation>
    <scope>NUCLEOTIDE SEQUENCE</scope>
    <source>
        <strain evidence="2">DSM 110680</strain>
    </source>
</reference>
<feature type="signal peptide" evidence="1">
    <location>
        <begin position="1"/>
        <end position="26"/>
    </location>
</feature>
<accession>A0AAU7DQD1</accession>
<sequence>MYFSTRCHFCFFLVPAALVFTAFAGAQSLERRPTSPSPEPAKDAAAEAAQPVLAKGTSLQVEIARHYPVKIGEPFEAHLMHPVYAAGKLVVPQNAVLEGHVIALQADTKTRWHARLRGDFTPFHTVQVQFDKLELPSGPIPIAAAPAANGAPVLKLSAPGVSPKQSFIARRWAEAKANMRDRLAYFTAPGKGDRALQVLYHQLPYHPERIEANTAWSFELSAPLSLPLETATLRAVPSPVAAASKNEVWAVNATLSRDLTSATAKPGDSVEALVVEPVYDKDKQLVVPQGSKLVGKVAVAKAARSFGRNGKLRFTFQQVKFPEGYNREVEGALAGAATEKTQNLSLDAEGTITPRSQSSVIVPLLLTMLAGRALDEDGNLTAQTGVASNGFGIVGRIVGIASGSRNLAAGLGFYAAGLSFYDNFLHSGRDVIFPRDTRIEIETTPLRAPVIRPEGQ</sequence>